<organism evidence="8 9">
    <name type="scientific">Macrophomina phaseolina</name>
    <dbReference type="NCBI Taxonomy" id="35725"/>
    <lineage>
        <taxon>Eukaryota</taxon>
        <taxon>Fungi</taxon>
        <taxon>Dikarya</taxon>
        <taxon>Ascomycota</taxon>
        <taxon>Pezizomycotina</taxon>
        <taxon>Dothideomycetes</taxon>
        <taxon>Dothideomycetes incertae sedis</taxon>
        <taxon>Botryosphaeriales</taxon>
        <taxon>Botryosphaeriaceae</taxon>
        <taxon>Macrophomina</taxon>
    </lineage>
</organism>
<keyword evidence="9" id="KW-1185">Reference proteome</keyword>
<dbReference type="Proteomes" id="UP000774617">
    <property type="component" value="Unassembled WGS sequence"/>
</dbReference>
<feature type="domain" description="Zn(2)-C6 fungal-type" evidence="7">
    <location>
        <begin position="33"/>
        <end position="64"/>
    </location>
</feature>
<dbReference type="PROSITE" id="PS50048">
    <property type="entry name" value="ZN2_CY6_FUNGAL_2"/>
    <property type="match status" value="1"/>
</dbReference>
<feature type="compositionally biased region" description="Polar residues" evidence="6">
    <location>
        <begin position="198"/>
        <end position="208"/>
    </location>
</feature>
<reference evidence="8 9" key="1">
    <citation type="journal article" date="2021" name="Nat. Commun.">
        <title>Genetic determinants of endophytism in the Arabidopsis root mycobiome.</title>
        <authorList>
            <person name="Mesny F."/>
            <person name="Miyauchi S."/>
            <person name="Thiergart T."/>
            <person name="Pickel B."/>
            <person name="Atanasova L."/>
            <person name="Karlsson M."/>
            <person name="Huettel B."/>
            <person name="Barry K.W."/>
            <person name="Haridas S."/>
            <person name="Chen C."/>
            <person name="Bauer D."/>
            <person name="Andreopoulos W."/>
            <person name="Pangilinan J."/>
            <person name="LaButti K."/>
            <person name="Riley R."/>
            <person name="Lipzen A."/>
            <person name="Clum A."/>
            <person name="Drula E."/>
            <person name="Henrissat B."/>
            <person name="Kohler A."/>
            <person name="Grigoriev I.V."/>
            <person name="Martin F.M."/>
            <person name="Hacquard S."/>
        </authorList>
    </citation>
    <scope>NUCLEOTIDE SEQUENCE [LARGE SCALE GENOMIC DNA]</scope>
    <source>
        <strain evidence="8 9">MPI-SDFR-AT-0080</strain>
    </source>
</reference>
<accession>A0ABQ8FUS6</accession>
<keyword evidence="4" id="KW-0804">Transcription</keyword>
<evidence type="ECO:0000256" key="6">
    <source>
        <dbReference type="SAM" id="MobiDB-lite"/>
    </source>
</evidence>
<evidence type="ECO:0000313" key="9">
    <source>
        <dbReference type="Proteomes" id="UP000774617"/>
    </source>
</evidence>
<name>A0ABQ8FUS6_9PEZI</name>
<feature type="region of interest" description="Disordered" evidence="6">
    <location>
        <begin position="186"/>
        <end position="222"/>
    </location>
</feature>
<keyword evidence="2" id="KW-0805">Transcription regulation</keyword>
<feature type="region of interest" description="Disordered" evidence="6">
    <location>
        <begin position="1"/>
        <end position="32"/>
    </location>
</feature>
<evidence type="ECO:0000256" key="4">
    <source>
        <dbReference type="ARBA" id="ARBA00023163"/>
    </source>
</evidence>
<proteinExistence type="predicted"/>
<dbReference type="PROSITE" id="PS00463">
    <property type="entry name" value="ZN2_CY6_FUNGAL_1"/>
    <property type="match status" value="1"/>
</dbReference>
<dbReference type="InterPro" id="IPR051711">
    <property type="entry name" value="Stress_Response_Reg"/>
</dbReference>
<evidence type="ECO:0000256" key="5">
    <source>
        <dbReference type="ARBA" id="ARBA00023242"/>
    </source>
</evidence>
<comment type="subcellular location">
    <subcellularLocation>
        <location evidence="1">Nucleus</location>
    </subcellularLocation>
</comment>
<dbReference type="SMART" id="SM00066">
    <property type="entry name" value="GAL4"/>
    <property type="match status" value="1"/>
</dbReference>
<evidence type="ECO:0000256" key="1">
    <source>
        <dbReference type="ARBA" id="ARBA00004123"/>
    </source>
</evidence>
<dbReference type="CDD" id="cd00067">
    <property type="entry name" value="GAL4"/>
    <property type="match status" value="1"/>
</dbReference>
<keyword evidence="3" id="KW-0238">DNA-binding</keyword>
<gene>
    <name evidence="8" type="ORF">B0J12DRAFT_745633</name>
</gene>
<sequence>MEHSAQRGAAPAQTQQQTPPPSSLAPEPKRHAACDECRTRKLKCSGHRPACDRCARESLLPCVYSLQKQMGRPRKRRRAGGEEEDDVEAGFSNDAAALVSGESGNGAVVISPPYSLHGGNWSGGEGGMGQDGMEGLGYSGFEGFEFRDAGVNGAGLNGVDVFELDPSFSLDPLLAGALIGAMERSGDGDGGVVAPHQAHSTGSTSSHDTQPETHDQSISQHPLLSRPAGLPCACLSNIYLTLSSLHSLSSHDFPFILPSLRAALATATAVLNCPHCPLSFATASQNIHLLISLLMTLIDSIHKLLTTIDAEAQRVEAAGIKKPFVLADASAPAHMHSGTHDCPVRFGMDLTGSEWRELARKVVKGQIIGDAAEAEAGGAEGTVYGTLAAFVRRQNKWHDDPAMCEIRKSAIGGGIEGMGELGRIRLCVQNVEHVTSRMKLLDI</sequence>
<protein>
    <recommendedName>
        <fullName evidence="7">Zn(2)-C6 fungal-type domain-containing protein</fullName>
    </recommendedName>
</protein>
<evidence type="ECO:0000256" key="3">
    <source>
        <dbReference type="ARBA" id="ARBA00023125"/>
    </source>
</evidence>
<dbReference type="SUPFAM" id="SSF57701">
    <property type="entry name" value="Zn2/Cys6 DNA-binding domain"/>
    <property type="match status" value="1"/>
</dbReference>
<evidence type="ECO:0000313" key="8">
    <source>
        <dbReference type="EMBL" id="KAH7028329.1"/>
    </source>
</evidence>
<dbReference type="Pfam" id="PF00172">
    <property type="entry name" value="Zn_clus"/>
    <property type="match status" value="1"/>
</dbReference>
<comment type="caution">
    <text evidence="8">The sequence shown here is derived from an EMBL/GenBank/DDBJ whole genome shotgun (WGS) entry which is preliminary data.</text>
</comment>
<dbReference type="EMBL" id="JAGTJR010000050">
    <property type="protein sequence ID" value="KAH7028329.1"/>
    <property type="molecule type" value="Genomic_DNA"/>
</dbReference>
<dbReference type="InterPro" id="IPR001138">
    <property type="entry name" value="Zn2Cys6_DnaBD"/>
</dbReference>
<evidence type="ECO:0000256" key="2">
    <source>
        <dbReference type="ARBA" id="ARBA00023015"/>
    </source>
</evidence>
<feature type="compositionally biased region" description="Low complexity" evidence="6">
    <location>
        <begin position="1"/>
        <end position="17"/>
    </location>
</feature>
<evidence type="ECO:0000259" key="7">
    <source>
        <dbReference type="PROSITE" id="PS50048"/>
    </source>
</evidence>
<keyword evidence="5" id="KW-0539">Nucleus</keyword>
<dbReference type="PANTHER" id="PTHR47540:SF4">
    <property type="entry name" value="TRANSCRIPTION FACTOR RGLT"/>
    <property type="match status" value="1"/>
</dbReference>
<dbReference type="InterPro" id="IPR036864">
    <property type="entry name" value="Zn2-C6_fun-type_DNA-bd_sf"/>
</dbReference>
<dbReference type="PANTHER" id="PTHR47540">
    <property type="entry name" value="THIAMINE REPRESSIBLE GENES REGULATORY PROTEIN THI5"/>
    <property type="match status" value="1"/>
</dbReference>
<dbReference type="Gene3D" id="4.10.240.10">
    <property type="entry name" value="Zn(2)-C6 fungal-type DNA-binding domain"/>
    <property type="match status" value="1"/>
</dbReference>